<dbReference type="EMBL" id="MLYV02001069">
    <property type="protein sequence ID" value="PSR73617.1"/>
    <property type="molecule type" value="Genomic_DNA"/>
</dbReference>
<dbReference type="PANTHER" id="PTHR31047">
    <property type="entry name" value="MEIOTICALLY UP-REGULATED GENE 157 PROTEIN"/>
    <property type="match status" value="1"/>
</dbReference>
<feature type="region of interest" description="Disordered" evidence="1">
    <location>
        <begin position="288"/>
        <end position="309"/>
    </location>
</feature>
<feature type="compositionally biased region" description="Low complexity" evidence="1">
    <location>
        <begin position="402"/>
        <end position="440"/>
    </location>
</feature>
<feature type="compositionally biased region" description="Polar residues" evidence="1">
    <location>
        <begin position="467"/>
        <end position="476"/>
    </location>
</feature>
<dbReference type="PANTHER" id="PTHR31047:SF0">
    <property type="entry name" value="MEIOTICALLY UP-REGULATED GENE 157 PROTEIN"/>
    <property type="match status" value="1"/>
</dbReference>
<feature type="region of interest" description="Disordered" evidence="1">
    <location>
        <begin position="375"/>
        <end position="476"/>
    </location>
</feature>
<keyword evidence="4" id="KW-1185">Reference proteome</keyword>
<dbReference type="PROSITE" id="PS50004">
    <property type="entry name" value="C2"/>
    <property type="match status" value="1"/>
</dbReference>
<dbReference type="InterPro" id="IPR035892">
    <property type="entry name" value="C2_domain_sf"/>
</dbReference>
<gene>
    <name evidence="3" type="ORF">PHLCEN_2v10536</name>
</gene>
<reference evidence="3 4" key="1">
    <citation type="submission" date="2018-02" db="EMBL/GenBank/DDBJ databases">
        <title>Genome sequence of the basidiomycete white-rot fungus Phlebia centrifuga.</title>
        <authorList>
            <person name="Granchi Z."/>
            <person name="Peng M."/>
            <person name="de Vries R.P."/>
            <person name="Hilden K."/>
            <person name="Makela M.R."/>
            <person name="Grigoriev I."/>
            <person name="Riley R."/>
        </authorList>
    </citation>
    <scope>NUCLEOTIDE SEQUENCE [LARGE SCALE GENOMIC DNA]</scope>
    <source>
        <strain evidence="3 4">FBCC195</strain>
    </source>
</reference>
<evidence type="ECO:0000256" key="1">
    <source>
        <dbReference type="SAM" id="MobiDB-lite"/>
    </source>
</evidence>
<dbReference type="InterPro" id="IPR008313">
    <property type="entry name" value="GH125"/>
</dbReference>
<feature type="domain" description="C2" evidence="2">
    <location>
        <begin position="207"/>
        <end position="355"/>
    </location>
</feature>
<dbReference type="Proteomes" id="UP000186601">
    <property type="component" value="Unassembled WGS sequence"/>
</dbReference>
<evidence type="ECO:0000313" key="3">
    <source>
        <dbReference type="EMBL" id="PSR73617.1"/>
    </source>
</evidence>
<evidence type="ECO:0000313" key="4">
    <source>
        <dbReference type="Proteomes" id="UP000186601"/>
    </source>
</evidence>
<evidence type="ECO:0000259" key="2">
    <source>
        <dbReference type="PROSITE" id="PS50004"/>
    </source>
</evidence>
<organism evidence="3 4">
    <name type="scientific">Hermanssonia centrifuga</name>
    <dbReference type="NCBI Taxonomy" id="98765"/>
    <lineage>
        <taxon>Eukaryota</taxon>
        <taxon>Fungi</taxon>
        <taxon>Dikarya</taxon>
        <taxon>Basidiomycota</taxon>
        <taxon>Agaricomycotina</taxon>
        <taxon>Agaricomycetes</taxon>
        <taxon>Polyporales</taxon>
        <taxon>Meruliaceae</taxon>
        <taxon>Hermanssonia</taxon>
    </lineage>
</organism>
<name>A0A2R6NMJ9_9APHY</name>
<feature type="compositionally biased region" description="Polar residues" evidence="1">
    <location>
        <begin position="616"/>
        <end position="626"/>
    </location>
</feature>
<proteinExistence type="predicted"/>
<dbReference type="InterPro" id="IPR000008">
    <property type="entry name" value="C2_dom"/>
</dbReference>
<dbReference type="STRING" id="98765.A0A2R6NMJ9"/>
<dbReference type="SUPFAM" id="SSF48208">
    <property type="entry name" value="Six-hairpin glycosidases"/>
    <property type="match status" value="1"/>
</dbReference>
<feature type="region of interest" description="Disordered" evidence="1">
    <location>
        <begin position="492"/>
        <end position="559"/>
    </location>
</feature>
<dbReference type="Gene3D" id="2.60.40.150">
    <property type="entry name" value="C2 domain"/>
    <property type="match status" value="1"/>
</dbReference>
<dbReference type="InterPro" id="IPR008928">
    <property type="entry name" value="6-hairpin_glycosidase_sf"/>
</dbReference>
<dbReference type="SMART" id="SM01149">
    <property type="entry name" value="DUF1237"/>
    <property type="match status" value="1"/>
</dbReference>
<dbReference type="OrthoDB" id="7771656at2759"/>
<feature type="compositionally biased region" description="Low complexity" evidence="1">
    <location>
        <begin position="504"/>
        <end position="525"/>
    </location>
</feature>
<dbReference type="SMART" id="SM00239">
    <property type="entry name" value="C2"/>
    <property type="match status" value="1"/>
</dbReference>
<dbReference type="SUPFAM" id="SSF49562">
    <property type="entry name" value="C2 domain (Calcium/lipid-binding domain, CaLB)"/>
    <property type="match status" value="1"/>
</dbReference>
<dbReference type="Pfam" id="PF00168">
    <property type="entry name" value="C2"/>
    <property type="match status" value="1"/>
</dbReference>
<feature type="compositionally biased region" description="Polar residues" evidence="1">
    <location>
        <begin position="846"/>
        <end position="855"/>
    </location>
</feature>
<dbReference type="Pfam" id="PF06824">
    <property type="entry name" value="Glyco_hydro_125"/>
    <property type="match status" value="1"/>
</dbReference>
<feature type="compositionally biased region" description="Low complexity" evidence="1">
    <location>
        <begin position="541"/>
        <end position="550"/>
    </location>
</feature>
<sequence>MDHTADCNATGHNAISQIFRVIVEQSQATFDEDFNLVSYYNWTGGNGALSPAVNNAGNGEPKAFTGLVGTHHRPSDDLSVFAFLTPANAMLSVELTNLADILDSAKQARNVSVLAREYSARIENAIWNSTIIDNIFAYETNGFGGRYVMDDANVPSLLALPYLGFLDKTNPAYVATRKVLLSRQNPYYAEGKTFKGIGGPHVDAWNPWPMSQISAIFGTDDDEEITNALYLIANRNLPNKRHIGKQDPYCSLEWNGEKRRSKAIKRGGQHPEWDEEIRFTVCEGDRAESPLVGSDGTAPRPPPKTDSLKDKLNVQGGKYMIVACYAEDVREPDFIGETKVDLTEVLTKGETDQWYTLMNKGKYCGEVFLELTFWSNEPPPVRNPSTTSRGREHYGGPGTFVPSEPAPSSAAPVASSSSHTSDSRNGSFSEHSVSSSNVSEQGGRNSIPPSLRASSSIPGRDLYTAPYETSRSRQSFNSIESMTDDFAELGVNGHLNRQTPHPPATNYTYPPPSSSHYQHHSSLSYDNLGSQTAHHEYEQPSSYSDDGGSYQYDRPNVPNELHLSQHVPPPAQPVVYQGPYESLAPAPTVKSVTARGRGPRYSMPTSSSGFIPIGSSVPTPGSTAMHQQPAYPVPSSTPAPSPYGALVSQIARPPTGAPSYMSAPLSHTPAPAPISSYSSVSQQYYTASTFVPSSASYPAISQSLSANHYDQYAQPPVPAQQYATQPSVHSYAPLNGPSHRSYQIQHSLPLPPPPVPSYVPAAQSTYAETGYASKSPSTQPYIPPPPPLNHSNSSPVQSQGSRPLPQPGATRLRRHSIVSNSSYQPGQPAYAAYSQIPPPPMLPGQSGESVVTAQTRDLPEPSSAFPNSGQGSPHTSYPSGQGSPHTSYPSGQGSPHTLDPSGQEQEQYIQGPPPSLALPPPPPAQHIVSRRMSISGYPLEQRQTMYQSIPPPPGLQQEYQYENTPSVFPTSQSAYPGPLPRPPQYLPPSQSAQGYPVSSGVWQ</sequence>
<feature type="compositionally biased region" description="Polar residues" evidence="1">
    <location>
        <begin position="442"/>
        <end position="457"/>
    </location>
</feature>
<protein>
    <recommendedName>
        <fullName evidence="2">C2 domain-containing protein</fullName>
    </recommendedName>
</protein>
<comment type="caution">
    <text evidence="3">The sequence shown here is derived from an EMBL/GenBank/DDBJ whole genome shotgun (WGS) entry which is preliminary data.</text>
</comment>
<feature type="region of interest" description="Disordered" evidence="1">
    <location>
        <begin position="720"/>
        <end position="1003"/>
    </location>
</feature>
<accession>A0A2R6NMJ9</accession>
<dbReference type="AlphaFoldDB" id="A0A2R6NMJ9"/>
<feature type="compositionally biased region" description="Pro residues" evidence="1">
    <location>
        <begin position="911"/>
        <end position="924"/>
    </location>
</feature>
<feature type="compositionally biased region" description="Pro residues" evidence="1">
    <location>
        <begin position="977"/>
        <end position="986"/>
    </location>
</feature>
<feature type="compositionally biased region" description="Polar residues" evidence="1">
    <location>
        <begin position="864"/>
        <end position="908"/>
    </location>
</feature>
<dbReference type="GO" id="GO:0005975">
    <property type="term" value="P:carbohydrate metabolic process"/>
    <property type="evidence" value="ECO:0007669"/>
    <property type="project" value="InterPro"/>
</dbReference>
<dbReference type="Gene3D" id="1.50.10.10">
    <property type="match status" value="1"/>
</dbReference>
<feature type="compositionally biased region" description="Polar residues" evidence="1">
    <location>
        <begin position="957"/>
        <end position="974"/>
    </location>
</feature>
<dbReference type="GO" id="GO:0003824">
    <property type="term" value="F:catalytic activity"/>
    <property type="evidence" value="ECO:0007669"/>
    <property type="project" value="UniProtKB-ARBA"/>
</dbReference>
<feature type="region of interest" description="Disordered" evidence="1">
    <location>
        <begin position="588"/>
        <end position="639"/>
    </location>
</feature>
<dbReference type="InterPro" id="IPR012341">
    <property type="entry name" value="6hp_glycosidase-like_sf"/>
</dbReference>